<evidence type="ECO:0000259" key="5">
    <source>
        <dbReference type="Pfam" id="PF00389"/>
    </source>
</evidence>
<keyword evidence="2 4" id="KW-0560">Oxidoreductase</keyword>
<evidence type="ECO:0000256" key="4">
    <source>
        <dbReference type="RuleBase" id="RU003719"/>
    </source>
</evidence>
<dbReference type="InterPro" id="IPR006139">
    <property type="entry name" value="D-isomer_2_OHA_DH_cat_dom"/>
</dbReference>
<accession>A0A6L9MDX3</accession>
<dbReference type="SUPFAM" id="SSF52283">
    <property type="entry name" value="Formate/glycerate dehydrogenase catalytic domain-like"/>
    <property type="match status" value="1"/>
</dbReference>
<dbReference type="GO" id="GO:0051287">
    <property type="term" value="F:NAD binding"/>
    <property type="evidence" value="ECO:0007669"/>
    <property type="project" value="InterPro"/>
</dbReference>
<dbReference type="GO" id="GO:0005829">
    <property type="term" value="C:cytosol"/>
    <property type="evidence" value="ECO:0007669"/>
    <property type="project" value="TreeGrafter"/>
</dbReference>
<feature type="domain" description="D-isomer specific 2-hydroxyacid dehydrogenase catalytic" evidence="5">
    <location>
        <begin position="11"/>
        <end position="314"/>
    </location>
</feature>
<dbReference type="Proteomes" id="UP000476332">
    <property type="component" value="Unassembled WGS sequence"/>
</dbReference>
<feature type="domain" description="D-isomer specific 2-hydroxyacid dehydrogenase NAD-binding" evidence="6">
    <location>
        <begin position="109"/>
        <end position="283"/>
    </location>
</feature>
<name>A0A6L9MDX3_9HYPH</name>
<keyword evidence="1" id="KW-0521">NADP</keyword>
<dbReference type="RefSeq" id="WP_163042559.1">
    <property type="nucleotide sequence ID" value="NZ_JAAAMJ010000001.1"/>
</dbReference>
<evidence type="ECO:0000256" key="2">
    <source>
        <dbReference type="ARBA" id="ARBA00023002"/>
    </source>
</evidence>
<dbReference type="AlphaFoldDB" id="A0A6L9MDX3"/>
<dbReference type="GO" id="GO:0030267">
    <property type="term" value="F:glyoxylate reductase (NADPH) activity"/>
    <property type="evidence" value="ECO:0007669"/>
    <property type="project" value="TreeGrafter"/>
</dbReference>
<dbReference type="Gene3D" id="3.40.50.720">
    <property type="entry name" value="NAD(P)-binding Rossmann-like Domain"/>
    <property type="match status" value="2"/>
</dbReference>
<dbReference type="Pfam" id="PF00389">
    <property type="entry name" value="2-Hacid_dh"/>
    <property type="match status" value="1"/>
</dbReference>
<evidence type="ECO:0000259" key="6">
    <source>
        <dbReference type="Pfam" id="PF02826"/>
    </source>
</evidence>
<dbReference type="GO" id="GO:0016618">
    <property type="term" value="F:hydroxypyruvate reductase [NAD(P)H] activity"/>
    <property type="evidence" value="ECO:0007669"/>
    <property type="project" value="TreeGrafter"/>
</dbReference>
<dbReference type="InterPro" id="IPR006140">
    <property type="entry name" value="D-isomer_DH_NAD-bd"/>
</dbReference>
<comment type="similarity">
    <text evidence="4">Belongs to the D-isomer specific 2-hydroxyacid dehydrogenase family.</text>
</comment>
<evidence type="ECO:0000256" key="1">
    <source>
        <dbReference type="ARBA" id="ARBA00022857"/>
    </source>
</evidence>
<comment type="caution">
    <text evidence="7">The sequence shown here is derived from an EMBL/GenBank/DDBJ whole genome shotgun (WGS) entry which is preliminary data.</text>
</comment>
<dbReference type="PANTHER" id="PTHR10996">
    <property type="entry name" value="2-HYDROXYACID DEHYDROGENASE-RELATED"/>
    <property type="match status" value="1"/>
</dbReference>
<gene>
    <name evidence="7" type="ORF">GTW51_04045</name>
</gene>
<dbReference type="SUPFAM" id="SSF51735">
    <property type="entry name" value="NAD(P)-binding Rossmann-fold domains"/>
    <property type="match status" value="1"/>
</dbReference>
<evidence type="ECO:0000313" key="7">
    <source>
        <dbReference type="EMBL" id="NDV85870.1"/>
    </source>
</evidence>
<proteinExistence type="inferred from homology"/>
<sequence>MTDFASLTILVPGRLNPDTLETLKQTFDVEHVEDRDLSRLSAERRDSIRGIAQMGPIDGATMDMLPKLEIIANFGVGYDAVDTKAATARKIVVTNTPDVLTEEVADTALGLLLMTVRELGAAEQHLRAGLWESKGNYPLTGATLQGRTAGIMGLGRIGLAIARRLEGFGVKIAYHNRSERDDVDYPYHATLESLAAAVDTLIIAAPGGASTEKAVNAAVLKALGPDGIFINIGRGSTVDEPALIEALKDGTIRAAGLDVFDKEPHVPAALIALPNAVLLPHVASASRHTRRAMGELVINNLKAWFQGEKPLTPVTESVEAGLARSA</sequence>
<dbReference type="CDD" id="cd12156">
    <property type="entry name" value="HPPR"/>
    <property type="match status" value="1"/>
</dbReference>
<dbReference type="PANTHER" id="PTHR10996:SF178">
    <property type="entry name" value="2-HYDROXYACID DEHYDROGENASE YGL185C-RELATED"/>
    <property type="match status" value="1"/>
</dbReference>
<keyword evidence="3" id="KW-0520">NAD</keyword>
<protein>
    <submittedName>
        <fullName evidence="7">2-hydroxyacid dehydrogenase</fullName>
    </submittedName>
</protein>
<dbReference type="FunFam" id="3.40.50.720:FF:000213">
    <property type="entry name" value="Putative 2-hydroxyacid dehydrogenase"/>
    <property type="match status" value="1"/>
</dbReference>
<dbReference type="InterPro" id="IPR050223">
    <property type="entry name" value="D-isomer_2-hydroxyacid_DH"/>
</dbReference>
<evidence type="ECO:0000256" key="3">
    <source>
        <dbReference type="ARBA" id="ARBA00023027"/>
    </source>
</evidence>
<dbReference type="EMBL" id="JAAAMJ010000001">
    <property type="protein sequence ID" value="NDV85870.1"/>
    <property type="molecule type" value="Genomic_DNA"/>
</dbReference>
<keyword evidence="8" id="KW-1185">Reference proteome</keyword>
<dbReference type="Pfam" id="PF02826">
    <property type="entry name" value="2-Hacid_dh_C"/>
    <property type="match status" value="1"/>
</dbReference>
<reference evidence="7 8" key="1">
    <citation type="submission" date="2020-01" db="EMBL/GenBank/DDBJ databases">
        <title>Genomes of bacteria type strains.</title>
        <authorList>
            <person name="Chen J."/>
            <person name="Zhu S."/>
            <person name="Chen J."/>
        </authorList>
    </citation>
    <scope>NUCLEOTIDE SEQUENCE [LARGE SCALE GENOMIC DNA]</scope>
    <source>
        <strain evidence="7 8">KCTC 52919</strain>
    </source>
</reference>
<evidence type="ECO:0000313" key="8">
    <source>
        <dbReference type="Proteomes" id="UP000476332"/>
    </source>
</evidence>
<dbReference type="InterPro" id="IPR036291">
    <property type="entry name" value="NAD(P)-bd_dom_sf"/>
</dbReference>
<organism evidence="7 8">
    <name type="scientific">Aurantimonas aggregata</name>
    <dbReference type="NCBI Taxonomy" id="2047720"/>
    <lineage>
        <taxon>Bacteria</taxon>
        <taxon>Pseudomonadati</taxon>
        <taxon>Pseudomonadota</taxon>
        <taxon>Alphaproteobacteria</taxon>
        <taxon>Hyphomicrobiales</taxon>
        <taxon>Aurantimonadaceae</taxon>
        <taxon>Aurantimonas</taxon>
    </lineage>
</organism>